<reference evidence="2" key="1">
    <citation type="journal article" date="2023" name="Science">
        <title>Genome structures resolve the early diversification of teleost fishes.</title>
        <authorList>
            <person name="Parey E."/>
            <person name="Louis A."/>
            <person name="Montfort J."/>
            <person name="Bouchez O."/>
            <person name="Roques C."/>
            <person name="Iampietro C."/>
            <person name="Lluch J."/>
            <person name="Castinel A."/>
            <person name="Donnadieu C."/>
            <person name="Desvignes T."/>
            <person name="Floi Bucao C."/>
            <person name="Jouanno E."/>
            <person name="Wen M."/>
            <person name="Mejri S."/>
            <person name="Dirks R."/>
            <person name="Jansen H."/>
            <person name="Henkel C."/>
            <person name="Chen W.J."/>
            <person name="Zahm M."/>
            <person name="Cabau C."/>
            <person name="Klopp C."/>
            <person name="Thompson A.W."/>
            <person name="Robinson-Rechavi M."/>
            <person name="Braasch I."/>
            <person name="Lecointre G."/>
            <person name="Bobe J."/>
            <person name="Postlethwait J.H."/>
            <person name="Berthelot C."/>
            <person name="Roest Crollius H."/>
            <person name="Guiguen Y."/>
        </authorList>
    </citation>
    <scope>NUCLEOTIDE SEQUENCE</scope>
    <source>
        <strain evidence="2">WJC10195</strain>
    </source>
</reference>
<accession>A0A9Q1EBJ2</accession>
<comment type="caution">
    <text evidence="2">The sequence shown here is derived from an EMBL/GenBank/DDBJ whole genome shotgun (WGS) entry which is preliminary data.</text>
</comment>
<evidence type="ECO:0000313" key="2">
    <source>
        <dbReference type="EMBL" id="KAJ8335705.1"/>
    </source>
</evidence>
<protein>
    <submittedName>
        <fullName evidence="2">Uncharacterized protein</fullName>
    </submittedName>
</protein>
<evidence type="ECO:0000256" key="1">
    <source>
        <dbReference type="SAM" id="MobiDB-lite"/>
    </source>
</evidence>
<dbReference type="EMBL" id="JAINUF010000020">
    <property type="protein sequence ID" value="KAJ8335705.1"/>
    <property type="molecule type" value="Genomic_DNA"/>
</dbReference>
<gene>
    <name evidence="2" type="ORF">SKAU_G00390470</name>
</gene>
<dbReference type="AlphaFoldDB" id="A0A9Q1EBJ2"/>
<organism evidence="2 3">
    <name type="scientific">Synaphobranchus kaupii</name>
    <name type="common">Kaup's arrowtooth eel</name>
    <dbReference type="NCBI Taxonomy" id="118154"/>
    <lineage>
        <taxon>Eukaryota</taxon>
        <taxon>Metazoa</taxon>
        <taxon>Chordata</taxon>
        <taxon>Craniata</taxon>
        <taxon>Vertebrata</taxon>
        <taxon>Euteleostomi</taxon>
        <taxon>Actinopterygii</taxon>
        <taxon>Neopterygii</taxon>
        <taxon>Teleostei</taxon>
        <taxon>Anguilliformes</taxon>
        <taxon>Synaphobranchidae</taxon>
        <taxon>Synaphobranchus</taxon>
    </lineage>
</organism>
<keyword evidence="3" id="KW-1185">Reference proteome</keyword>
<name>A0A9Q1EBJ2_SYNKA</name>
<dbReference type="Proteomes" id="UP001152622">
    <property type="component" value="Chromosome 20"/>
</dbReference>
<evidence type="ECO:0000313" key="3">
    <source>
        <dbReference type="Proteomes" id="UP001152622"/>
    </source>
</evidence>
<proteinExistence type="predicted"/>
<feature type="region of interest" description="Disordered" evidence="1">
    <location>
        <begin position="1"/>
        <end position="58"/>
    </location>
</feature>
<sequence>MCTGPVAADRSGLPQREEAVGRAPAAQKEHPTVRGAGAEPTDGWRASDCSGGHGTGGDKVARVAAAVCARCATVTLRGPLGIHRVCRPLTPAVLQTLQRSILFPVSS</sequence>